<dbReference type="SUPFAM" id="SSF53098">
    <property type="entry name" value="Ribonuclease H-like"/>
    <property type="match status" value="1"/>
</dbReference>
<accession>A0A5K1FIA9</accession>
<gene>
    <name evidence="1" type="ORF">NYM_LOCUS24669</name>
</gene>
<protein>
    <submittedName>
        <fullName evidence="1">Uncharacterized protein</fullName>
    </submittedName>
</protein>
<reference evidence="1" key="1">
    <citation type="submission" date="2019-09" db="EMBL/GenBank/DDBJ databases">
        <authorList>
            <person name="Zhang L."/>
        </authorList>
    </citation>
    <scope>NUCLEOTIDE SEQUENCE</scope>
</reference>
<proteinExistence type="predicted"/>
<evidence type="ECO:0000313" key="1">
    <source>
        <dbReference type="EMBL" id="VVW63842.1"/>
    </source>
</evidence>
<organism evidence="1">
    <name type="scientific">Nymphaea colorata</name>
    <name type="common">pocket water lily</name>
    <dbReference type="NCBI Taxonomy" id="210225"/>
    <lineage>
        <taxon>Eukaryota</taxon>
        <taxon>Viridiplantae</taxon>
        <taxon>Streptophyta</taxon>
        <taxon>Embryophyta</taxon>
        <taxon>Tracheophyta</taxon>
        <taxon>Spermatophyta</taxon>
        <taxon>Magnoliopsida</taxon>
        <taxon>Nymphaeales</taxon>
        <taxon>Nymphaeaceae</taxon>
        <taxon>Nymphaea</taxon>
    </lineage>
</organism>
<sequence>MEDGEEATMGYLYEALDRAREAIKSASKDNKEKYMPYWKIIDRRWTRNLHNPVHAAAAFLNPH</sequence>
<dbReference type="Gramene" id="NC8G0099320.1">
    <property type="protein sequence ID" value="NC8G0099320.1:cds"/>
    <property type="gene ID" value="NC8G0099320"/>
</dbReference>
<dbReference type="InterPro" id="IPR012337">
    <property type="entry name" value="RNaseH-like_sf"/>
</dbReference>
<dbReference type="EMBL" id="LR721786">
    <property type="protein sequence ID" value="VVW63842.1"/>
    <property type="molecule type" value="Genomic_DNA"/>
</dbReference>
<name>A0A5K1FIA9_9MAGN</name>
<dbReference type="AlphaFoldDB" id="A0A5K1FIA9"/>